<dbReference type="EMBL" id="AP023396">
    <property type="protein sequence ID" value="BCK58417.1"/>
    <property type="molecule type" value="Genomic_DNA"/>
</dbReference>
<protein>
    <recommendedName>
        <fullName evidence="3">Minor tail protein</fullName>
    </recommendedName>
</protein>
<keyword evidence="2" id="KW-1185">Reference proteome</keyword>
<dbReference type="GeneID" id="80350597"/>
<dbReference type="Proteomes" id="UP000516173">
    <property type="component" value="Chromosome"/>
</dbReference>
<sequence>MKLEPASFAVHHVGGTTLGVIETPDKFTWSRELNEVSRLNVSAPLQDLSEQITPWLHWISCWHGQDLQWLGPIQNADRDRAGMSVDARDVSRLMWRTRTQTTRRWESLDVAPIAADMWRDMLRHHQIDAEPIVLPALADSTRYDVSVAADQRMMQQDIAELAKLGLRWTVVRGRPILGSQPAAVAAELTDSDLSAGAKIRRSGEKAANDVRVMGKNGAYTQRVELGGLHLQSIVSLDDLFGVNNIQRAAQDYVSRSARIRDELVIPQSATLSPDAPVELDMLVPGINFAISALGLRTILRLDQVQVTGTSSGIEVAVTLGTPDNLGELEKAGGTTA</sequence>
<accession>A0A7G1KT80</accession>
<evidence type="ECO:0000313" key="2">
    <source>
        <dbReference type="Proteomes" id="UP000516173"/>
    </source>
</evidence>
<name>A0A7G1KT80_9NOCA</name>
<dbReference type="AlphaFoldDB" id="A0A7G1KT80"/>
<proteinExistence type="predicted"/>
<organism evidence="1 2">
    <name type="scientific">Nocardia wallacei</name>
    <dbReference type="NCBI Taxonomy" id="480035"/>
    <lineage>
        <taxon>Bacteria</taxon>
        <taxon>Bacillati</taxon>
        <taxon>Actinomycetota</taxon>
        <taxon>Actinomycetes</taxon>
        <taxon>Mycobacteriales</taxon>
        <taxon>Nocardiaceae</taxon>
        <taxon>Nocardia</taxon>
    </lineage>
</organism>
<gene>
    <name evidence="1" type="ORF">NWFMUON74_61890</name>
</gene>
<evidence type="ECO:0000313" key="1">
    <source>
        <dbReference type="EMBL" id="BCK58417.1"/>
    </source>
</evidence>
<reference evidence="1 2" key="1">
    <citation type="submission" date="2020-08" db="EMBL/GenBank/DDBJ databases">
        <title>Genome Sequencing of Nocardia wallacei strain FMUON74 and assembly.</title>
        <authorList>
            <person name="Toyokawa M."/>
            <person name="Uesaka K."/>
        </authorList>
    </citation>
    <scope>NUCLEOTIDE SEQUENCE [LARGE SCALE GENOMIC DNA]</scope>
    <source>
        <strain evidence="1 2">FMUON74</strain>
    </source>
</reference>
<dbReference type="KEGG" id="nwl:NWFMUON74_61890"/>
<evidence type="ECO:0008006" key="3">
    <source>
        <dbReference type="Google" id="ProtNLM"/>
    </source>
</evidence>
<dbReference type="RefSeq" id="WP_187685170.1">
    <property type="nucleotide sequence ID" value="NZ_AP023396.1"/>
</dbReference>